<dbReference type="CDD" id="cd02663">
    <property type="entry name" value="Peptidase_C19G"/>
    <property type="match status" value="1"/>
</dbReference>
<keyword evidence="3 5" id="KW-0645">Protease</keyword>
<dbReference type="InterPro" id="IPR038765">
    <property type="entry name" value="Papain-like_cys_pep_sf"/>
</dbReference>
<dbReference type="PROSITE" id="PS00973">
    <property type="entry name" value="USP_2"/>
    <property type="match status" value="1"/>
</dbReference>
<name>A0ABP0ZR16_9ASCO</name>
<dbReference type="InterPro" id="IPR018200">
    <property type="entry name" value="USP_CS"/>
</dbReference>
<feature type="region of interest" description="Disordered" evidence="6">
    <location>
        <begin position="79"/>
        <end position="105"/>
    </location>
</feature>
<comment type="catalytic activity">
    <reaction evidence="1 5">
        <text>Thiol-dependent hydrolysis of ester, thioester, amide, peptide and isopeptide bonds formed by the C-terminal Gly of ubiquitin (a 76-residue protein attached to proteins as an intracellular targeting signal).</text>
        <dbReference type="EC" id="3.4.19.12"/>
    </reaction>
</comment>
<evidence type="ECO:0000313" key="9">
    <source>
        <dbReference type="Proteomes" id="UP001497383"/>
    </source>
</evidence>
<keyword evidence="5" id="KW-0788">Thiol protease</keyword>
<dbReference type="SUPFAM" id="SSF54001">
    <property type="entry name" value="Cysteine proteinases"/>
    <property type="match status" value="1"/>
</dbReference>
<dbReference type="Gene3D" id="3.90.70.10">
    <property type="entry name" value="Cysteine proteinases"/>
    <property type="match status" value="2"/>
</dbReference>
<evidence type="ECO:0000259" key="7">
    <source>
        <dbReference type="PROSITE" id="PS50235"/>
    </source>
</evidence>
<evidence type="ECO:0000313" key="8">
    <source>
        <dbReference type="EMBL" id="CAK9440482.1"/>
    </source>
</evidence>
<keyword evidence="9" id="KW-1185">Reference proteome</keyword>
<dbReference type="PANTHER" id="PTHR24006">
    <property type="entry name" value="UBIQUITIN CARBOXYL-TERMINAL HYDROLASE"/>
    <property type="match status" value="1"/>
</dbReference>
<feature type="domain" description="USP" evidence="7">
    <location>
        <begin position="18"/>
        <end position="554"/>
    </location>
</feature>
<feature type="compositionally biased region" description="Polar residues" evidence="6">
    <location>
        <begin position="644"/>
        <end position="663"/>
    </location>
</feature>
<evidence type="ECO:0000256" key="4">
    <source>
        <dbReference type="ARBA" id="ARBA00022801"/>
    </source>
</evidence>
<comment type="similarity">
    <text evidence="2 5">Belongs to the peptidase C19 family.</text>
</comment>
<proteinExistence type="inferred from homology"/>
<dbReference type="InterPro" id="IPR050164">
    <property type="entry name" value="Peptidase_C19"/>
</dbReference>
<dbReference type="EMBL" id="OZ022409">
    <property type="protein sequence ID" value="CAK9440482.1"/>
    <property type="molecule type" value="Genomic_DNA"/>
</dbReference>
<feature type="compositionally biased region" description="Low complexity" evidence="6">
    <location>
        <begin position="168"/>
        <end position="199"/>
    </location>
</feature>
<dbReference type="EC" id="3.4.19.12" evidence="5"/>
<dbReference type="RefSeq" id="XP_066831516.1">
    <property type="nucleotide sequence ID" value="XM_066974814.1"/>
</dbReference>
<dbReference type="PROSITE" id="PS50235">
    <property type="entry name" value="USP_3"/>
    <property type="match status" value="1"/>
</dbReference>
<feature type="compositionally biased region" description="Low complexity" evidence="6">
    <location>
        <begin position="707"/>
        <end position="720"/>
    </location>
</feature>
<evidence type="ECO:0000256" key="1">
    <source>
        <dbReference type="ARBA" id="ARBA00000707"/>
    </source>
</evidence>
<evidence type="ECO:0000256" key="2">
    <source>
        <dbReference type="ARBA" id="ARBA00009085"/>
    </source>
</evidence>
<accession>A0ABP0ZR16</accession>
<dbReference type="Proteomes" id="UP001497383">
    <property type="component" value="Chromosome 5"/>
</dbReference>
<keyword evidence="5" id="KW-0833">Ubl conjugation pathway</keyword>
<evidence type="ECO:0000256" key="6">
    <source>
        <dbReference type="SAM" id="MobiDB-lite"/>
    </source>
</evidence>
<dbReference type="PANTHER" id="PTHR24006:SF733">
    <property type="entry name" value="RE52890P"/>
    <property type="match status" value="1"/>
</dbReference>
<organism evidence="8 9">
    <name type="scientific">Lodderomyces beijingensis</name>
    <dbReference type="NCBI Taxonomy" id="1775926"/>
    <lineage>
        <taxon>Eukaryota</taxon>
        <taxon>Fungi</taxon>
        <taxon>Dikarya</taxon>
        <taxon>Ascomycota</taxon>
        <taxon>Saccharomycotina</taxon>
        <taxon>Pichiomycetes</taxon>
        <taxon>Debaryomycetaceae</taxon>
        <taxon>Candida/Lodderomyces clade</taxon>
        <taxon>Lodderomyces</taxon>
    </lineage>
</organism>
<gene>
    <name evidence="8" type="ORF">LODBEIA_P45780</name>
</gene>
<dbReference type="InterPro" id="IPR001394">
    <property type="entry name" value="Peptidase_C19_UCH"/>
</dbReference>
<dbReference type="GeneID" id="92209774"/>
<keyword evidence="4 5" id="KW-0378">Hydrolase</keyword>
<sequence>MLAPKEGLPYGDGASKIFGMENFGNTCYCNSILQCLYYTEKFRKHLLLHNQTKHEPKLAVSGVKPHGFSSKYEQLMQKKLKEQSNPPISNTEERPKSSRKGSLFGIKFNSSPNTPAAAVEETNTFIVKAGACAALPLEQRILIGESAEFSNLYVMITRPIVAQTTRQSNTSISSDTNDTSSSASASANNSGNNNPTAPNMDYWQSSSMLLSEQPSQSTQEGTINPKSSAIIVGIPKPETYLNQPINPFNANPNADQRKRSALINGPIINLDTSLQLPSEQSDDTALLYALKDLFESMVENQSTIGVVSPNYFITKLKDKNYLFRQNNMHHDAHEFFNYLINEIIESVNKESQSSSNWCNDIFQGLITNETKCLSCETVTSRQENFLDLSIDIPPGESAYSLNYSINNFSKSETLRNQNKFHCNTCSSLQEAVKTIKIKKSPQVLVINLKRFKYDEKIDKLVKLFDSISYPFKLRLFNTTDDCHDNILYELYALVIHIGGGPMHGHYVSICKIKAGLWLLFDDETVELVEDNYVMRFFGNGPGLASAYILFYQKIEFDERAEYFGFDPSTMFNGENFEFPANNNAASTPSEEENLKTNPFTVGDVETKSDISSINSFTAAEPKKPPMSSGGMFRSFKLEKEDKSSQNVSRTSSDGSSTINQEAVNTFKEPKEKKSWIGNLKRTNLERKLSSRGPVTIIESVEDESEPNQKQKQNQKQNQNQPLPPPPLEKRRSLFGFKKKN</sequence>
<dbReference type="InterPro" id="IPR028889">
    <property type="entry name" value="USP"/>
</dbReference>
<protein>
    <recommendedName>
        <fullName evidence="5">Ubiquitin carboxyl-terminal hydrolase</fullName>
        <ecNumber evidence="5">3.4.19.12</ecNumber>
    </recommendedName>
</protein>
<dbReference type="PROSITE" id="PS00972">
    <property type="entry name" value="USP_1"/>
    <property type="match status" value="1"/>
</dbReference>
<feature type="region of interest" description="Disordered" evidence="6">
    <location>
        <begin position="637"/>
        <end position="740"/>
    </location>
</feature>
<feature type="region of interest" description="Disordered" evidence="6">
    <location>
        <begin position="165"/>
        <end position="202"/>
    </location>
</feature>
<evidence type="ECO:0000256" key="5">
    <source>
        <dbReference type="RuleBase" id="RU366025"/>
    </source>
</evidence>
<feature type="region of interest" description="Disordered" evidence="6">
    <location>
        <begin position="581"/>
        <end position="602"/>
    </location>
</feature>
<evidence type="ECO:0000256" key="3">
    <source>
        <dbReference type="ARBA" id="ARBA00022670"/>
    </source>
</evidence>
<reference evidence="8 9" key="1">
    <citation type="submission" date="2024-03" db="EMBL/GenBank/DDBJ databases">
        <authorList>
            <person name="Brejova B."/>
        </authorList>
    </citation>
    <scope>NUCLEOTIDE SEQUENCE [LARGE SCALE GENOMIC DNA]</scope>
    <source>
        <strain evidence="8 9">CBS 14171</strain>
    </source>
</reference>
<dbReference type="Pfam" id="PF00443">
    <property type="entry name" value="UCH"/>
    <property type="match status" value="2"/>
</dbReference>